<dbReference type="Proteomes" id="UP000278488">
    <property type="component" value="Segment"/>
</dbReference>
<organism evidence="2 3">
    <name type="scientific">Klebsiella phage Pylas</name>
    <dbReference type="NCBI Taxonomy" id="2419682"/>
    <lineage>
        <taxon>Viruses</taxon>
        <taxon>Duplodnaviria</taxon>
        <taxon>Heunggongvirae</taxon>
        <taxon>Uroviricota</taxon>
        <taxon>Caudoviricetes</taxon>
        <taxon>Schitoviridae</taxon>
        <taxon>Humphriesvirinae</taxon>
        <taxon>Pylasvirus</taxon>
        <taxon>Pylasvirus pylas</taxon>
    </lineage>
</organism>
<gene>
    <name evidence="2" type="ORF">Pylas_006</name>
</gene>
<keyword evidence="1" id="KW-0472">Membrane</keyword>
<proteinExistence type="predicted"/>
<keyword evidence="1" id="KW-1133">Transmembrane helix</keyword>
<keyword evidence="1" id="KW-0812">Transmembrane</keyword>
<protein>
    <submittedName>
        <fullName evidence="2">Uncharacterized protein</fullName>
    </submittedName>
</protein>
<feature type="transmembrane region" description="Helical" evidence="1">
    <location>
        <begin position="7"/>
        <end position="26"/>
    </location>
</feature>
<keyword evidence="3" id="KW-1185">Reference proteome</keyword>
<sequence length="34" mass="3846">MDIWYTELFWSLIGAIVGGITVYLAIKYGDNHDA</sequence>
<reference evidence="3" key="1">
    <citation type="submission" date="2018-09" db="EMBL/GenBank/DDBJ databases">
        <title>Complete genome of Klebsiella pneumoniae phage Pylas.</title>
        <authorList>
            <person name="Powell J.E."/>
            <person name="Lessor L."/>
            <person name="O'Leary C.J."/>
            <person name="Liu M."/>
        </authorList>
    </citation>
    <scope>NUCLEOTIDE SEQUENCE [LARGE SCALE GENOMIC DNA]</scope>
</reference>
<dbReference type="EMBL" id="MH899585">
    <property type="protein sequence ID" value="AYP69260.1"/>
    <property type="molecule type" value="Genomic_DNA"/>
</dbReference>
<name>A0A3G3BYH1_9CAUD</name>
<accession>A0A3G3BYH1</accession>
<evidence type="ECO:0000256" key="1">
    <source>
        <dbReference type="SAM" id="Phobius"/>
    </source>
</evidence>
<evidence type="ECO:0000313" key="3">
    <source>
        <dbReference type="Proteomes" id="UP000278488"/>
    </source>
</evidence>
<evidence type="ECO:0000313" key="2">
    <source>
        <dbReference type="EMBL" id="AYP69260.1"/>
    </source>
</evidence>